<dbReference type="EMBL" id="GBXM01007541">
    <property type="protein sequence ID" value="JAI01037.1"/>
    <property type="molecule type" value="Transcribed_RNA"/>
</dbReference>
<accession>A0A0E9XEZ9</accession>
<proteinExistence type="predicted"/>
<protein>
    <submittedName>
        <fullName evidence="1">Uncharacterized protein</fullName>
    </submittedName>
</protein>
<sequence length="59" mass="6631">MSRSWNTRKPITFPPGPLFHITVTNFGLGWNSKMDLGYFCVILERANGRASQEASCIVN</sequence>
<evidence type="ECO:0000313" key="1">
    <source>
        <dbReference type="EMBL" id="JAI01037.1"/>
    </source>
</evidence>
<name>A0A0E9XEZ9_ANGAN</name>
<dbReference type="AlphaFoldDB" id="A0A0E9XEZ9"/>
<organism evidence="1">
    <name type="scientific">Anguilla anguilla</name>
    <name type="common">European freshwater eel</name>
    <name type="synonym">Muraena anguilla</name>
    <dbReference type="NCBI Taxonomy" id="7936"/>
    <lineage>
        <taxon>Eukaryota</taxon>
        <taxon>Metazoa</taxon>
        <taxon>Chordata</taxon>
        <taxon>Craniata</taxon>
        <taxon>Vertebrata</taxon>
        <taxon>Euteleostomi</taxon>
        <taxon>Actinopterygii</taxon>
        <taxon>Neopterygii</taxon>
        <taxon>Teleostei</taxon>
        <taxon>Anguilliformes</taxon>
        <taxon>Anguillidae</taxon>
        <taxon>Anguilla</taxon>
    </lineage>
</organism>
<reference evidence="1" key="1">
    <citation type="submission" date="2014-11" db="EMBL/GenBank/DDBJ databases">
        <authorList>
            <person name="Amaro Gonzalez C."/>
        </authorList>
    </citation>
    <scope>NUCLEOTIDE SEQUENCE</scope>
</reference>
<reference evidence="1" key="2">
    <citation type="journal article" date="2015" name="Fish Shellfish Immunol.">
        <title>Early steps in the European eel (Anguilla anguilla)-Vibrio vulnificus interaction in the gills: Role of the RtxA13 toxin.</title>
        <authorList>
            <person name="Callol A."/>
            <person name="Pajuelo D."/>
            <person name="Ebbesson L."/>
            <person name="Teles M."/>
            <person name="MacKenzie S."/>
            <person name="Amaro C."/>
        </authorList>
    </citation>
    <scope>NUCLEOTIDE SEQUENCE</scope>
</reference>